<protein>
    <recommendedName>
        <fullName evidence="1">DUF7822 domain-containing protein</fullName>
    </recommendedName>
</protein>
<dbReference type="EMBL" id="JXQQ01000043">
    <property type="protein sequence ID" value="KIQ30101.1"/>
    <property type="molecule type" value="Genomic_DNA"/>
</dbReference>
<sequence length="192" mass="21512">MANRSYLFASPFVPGPDPEKDDPRQVKGISERNYDIPLVYQLLVSADVQLCRSMIWTDLAEPTALAGRAGAGIDRLQRFLGRIDHPSVAPLRDQALGFLSRHADRDGYFVLECAEILDMGDEPLGEQAARLLRDVQHIDAEIEAAIARLAPKKKNFWERIFTPSQQSIEAPLRELGLGYWSDTLYYSPNAAN</sequence>
<accession>A0A0D0MCW6</accession>
<proteinExistence type="predicted"/>
<evidence type="ECO:0000259" key="1">
    <source>
        <dbReference type="Pfam" id="PF25135"/>
    </source>
</evidence>
<reference evidence="2 3" key="1">
    <citation type="submission" date="2014-12" db="EMBL/GenBank/DDBJ databases">
        <title>16Stimator: statistical estimation of ribosomal gene copy numbers from draft genome assemblies.</title>
        <authorList>
            <person name="Perisin M.A."/>
            <person name="Vetter M."/>
            <person name="Gilbert J.A."/>
            <person name="Bergelson J."/>
        </authorList>
    </citation>
    <scope>NUCLEOTIDE SEQUENCE [LARGE SCALE GENOMIC DNA]</scope>
    <source>
        <strain evidence="2 3">MEDvA23</strain>
    </source>
</reference>
<comment type="caution">
    <text evidence="2">The sequence shown here is derived from an EMBL/GenBank/DDBJ whole genome shotgun (WGS) entry which is preliminary data.</text>
</comment>
<gene>
    <name evidence="2" type="ORF">RT97_18350</name>
</gene>
<dbReference type="Proteomes" id="UP000032067">
    <property type="component" value="Unassembled WGS sequence"/>
</dbReference>
<name>A0A0D0MCW6_VARPD</name>
<dbReference type="Pfam" id="PF25135">
    <property type="entry name" value="DUF7822"/>
    <property type="match status" value="1"/>
</dbReference>
<dbReference type="RefSeq" id="WP_042580235.1">
    <property type="nucleotide sequence ID" value="NZ_JXQQ01000043.1"/>
</dbReference>
<evidence type="ECO:0000313" key="2">
    <source>
        <dbReference type="EMBL" id="KIQ30101.1"/>
    </source>
</evidence>
<feature type="domain" description="DUF7822" evidence="1">
    <location>
        <begin position="16"/>
        <end position="151"/>
    </location>
</feature>
<evidence type="ECO:0000313" key="3">
    <source>
        <dbReference type="Proteomes" id="UP000032067"/>
    </source>
</evidence>
<dbReference type="AlphaFoldDB" id="A0A0D0MCW6"/>
<dbReference type="InterPro" id="IPR056724">
    <property type="entry name" value="DUF7822"/>
</dbReference>
<dbReference type="OrthoDB" id="8858495at2"/>
<organism evidence="2 3">
    <name type="scientific">Variovorax paradoxus</name>
    <dbReference type="NCBI Taxonomy" id="34073"/>
    <lineage>
        <taxon>Bacteria</taxon>
        <taxon>Pseudomonadati</taxon>
        <taxon>Pseudomonadota</taxon>
        <taxon>Betaproteobacteria</taxon>
        <taxon>Burkholderiales</taxon>
        <taxon>Comamonadaceae</taxon>
        <taxon>Variovorax</taxon>
    </lineage>
</organism>